<evidence type="ECO:0000313" key="5">
    <source>
        <dbReference type="RefSeq" id="XP_027078379.2"/>
    </source>
</evidence>
<name>A0A6P6TIN9_COFAR</name>
<feature type="compositionally biased region" description="Acidic residues" evidence="2">
    <location>
        <begin position="78"/>
        <end position="95"/>
    </location>
</feature>
<reference evidence="4" key="1">
    <citation type="journal article" date="2025" name="Foods">
        <title>Unveiling the Microbial Signatures of Arabica Coffee Cherries: Insights into Ripeness Specific Diversity, Functional Traits, and Implications for Quality and Safety.</title>
        <authorList>
            <consortium name="RefSeq"/>
            <person name="Tenea G.N."/>
            <person name="Cifuentes V."/>
            <person name="Reyes P."/>
            <person name="Cevallos-Vallejos M."/>
        </authorList>
    </citation>
    <scope>NUCLEOTIDE SEQUENCE [LARGE SCALE GENOMIC DNA]</scope>
</reference>
<dbReference type="PANTHER" id="PTHR31662:SF33">
    <property type="entry name" value="DNA-BINDING STOREKEEPER PROTEIN TRANSCRIPTIONAL REGULATOR-LIKE PROTEIN"/>
    <property type="match status" value="1"/>
</dbReference>
<proteinExistence type="inferred from homology"/>
<dbReference type="Pfam" id="PF04504">
    <property type="entry name" value="GeBP-like_DBD"/>
    <property type="match status" value="1"/>
</dbReference>
<evidence type="ECO:0000259" key="3">
    <source>
        <dbReference type="Pfam" id="PF04504"/>
    </source>
</evidence>
<dbReference type="PANTHER" id="PTHR31662">
    <property type="entry name" value="BNAANNG10740D PROTEIN-RELATED"/>
    <property type="match status" value="1"/>
</dbReference>
<evidence type="ECO:0000313" key="4">
    <source>
        <dbReference type="Proteomes" id="UP001652660"/>
    </source>
</evidence>
<feature type="region of interest" description="Disordered" evidence="2">
    <location>
        <begin position="1"/>
        <end position="185"/>
    </location>
</feature>
<dbReference type="Proteomes" id="UP001652660">
    <property type="component" value="Chromosome 7e"/>
</dbReference>
<dbReference type="RefSeq" id="XP_027078379.2">
    <property type="nucleotide sequence ID" value="XM_027222578.2"/>
</dbReference>
<gene>
    <name evidence="5" type="primary">LOC113701782</name>
</gene>
<dbReference type="InterPro" id="IPR007592">
    <property type="entry name" value="GEBP"/>
</dbReference>
<dbReference type="InterPro" id="IPR053932">
    <property type="entry name" value="GeBP-like_DBD"/>
</dbReference>
<dbReference type="GO" id="GO:0006355">
    <property type="term" value="P:regulation of DNA-templated transcription"/>
    <property type="evidence" value="ECO:0007669"/>
    <property type="project" value="InterPro"/>
</dbReference>
<accession>A0A6P6TIN9</accession>
<dbReference type="GeneID" id="113701782"/>
<evidence type="ECO:0000256" key="1">
    <source>
        <dbReference type="ARBA" id="ARBA00010820"/>
    </source>
</evidence>
<sequence length="412" mass="45462">MAKPRETAKPDPPVESEEEEESGEEEEEGSSEESESQPENEPSEKKTASTPAPATKKPESATPKTQPTSAAAAASSSDESEDEESGSDTDSDTETPSEKPDPSIKPIASKPMDGPQKTTTTAKKPRSKPNALGPTSPAKSTTGAGAKRTASAAGSDEGKDAKRSKKKPEAEAESSERKGNSNDDLRRLFQRLWSEDDEIAILKGMLDYSAKKKADPINDLNAFLEFIKKNIHTDVSKTQLQDKIRRLKKKYENNAEREKKGNKELTFSKPHEQKAYEFSKKVWGKEKNGDGEENVESTKANGTAVRKSRSRSAVVGMTPKVDEVEEKLKEVKDLVGEKNVVEGLKNESFGPTDSLRIEEWVLKNGAHLIKDAKKRAELEEKWRELKVKEIELLARRSELMAEQSNLVLEGLK</sequence>
<evidence type="ECO:0000256" key="2">
    <source>
        <dbReference type="SAM" id="MobiDB-lite"/>
    </source>
</evidence>
<feature type="domain" description="Glabrous enhancer-binding protein-like DBD" evidence="3">
    <location>
        <begin position="189"/>
        <end position="284"/>
    </location>
</feature>
<comment type="similarity">
    <text evidence="1">Belongs to the GeBP family.</text>
</comment>
<feature type="compositionally biased region" description="Low complexity" evidence="2">
    <location>
        <begin position="60"/>
        <end position="77"/>
    </location>
</feature>
<keyword evidence="4" id="KW-1185">Reference proteome</keyword>
<reference evidence="5" key="2">
    <citation type="submission" date="2025-08" db="UniProtKB">
        <authorList>
            <consortium name="RefSeq"/>
        </authorList>
    </citation>
    <scope>IDENTIFICATION</scope>
    <source>
        <tissue evidence="5">Leaves</tissue>
    </source>
</reference>
<dbReference type="OrthoDB" id="661680at2759"/>
<feature type="compositionally biased region" description="Acidic residues" evidence="2">
    <location>
        <begin position="14"/>
        <end position="38"/>
    </location>
</feature>
<feature type="compositionally biased region" description="Basic and acidic residues" evidence="2">
    <location>
        <begin position="156"/>
        <end position="185"/>
    </location>
</feature>
<protein>
    <recommendedName>
        <fullName evidence="3">Glabrous enhancer-binding protein-like DBD domain-containing protein</fullName>
    </recommendedName>
</protein>
<dbReference type="AlphaFoldDB" id="A0A6P6TIN9"/>
<organism evidence="4 5">
    <name type="scientific">Coffea arabica</name>
    <name type="common">Arabian coffee</name>
    <dbReference type="NCBI Taxonomy" id="13443"/>
    <lineage>
        <taxon>Eukaryota</taxon>
        <taxon>Viridiplantae</taxon>
        <taxon>Streptophyta</taxon>
        <taxon>Embryophyta</taxon>
        <taxon>Tracheophyta</taxon>
        <taxon>Spermatophyta</taxon>
        <taxon>Magnoliopsida</taxon>
        <taxon>eudicotyledons</taxon>
        <taxon>Gunneridae</taxon>
        <taxon>Pentapetalae</taxon>
        <taxon>asterids</taxon>
        <taxon>lamiids</taxon>
        <taxon>Gentianales</taxon>
        <taxon>Rubiaceae</taxon>
        <taxon>Ixoroideae</taxon>
        <taxon>Gardenieae complex</taxon>
        <taxon>Bertiereae - Coffeeae clade</taxon>
        <taxon>Coffeeae</taxon>
        <taxon>Coffea</taxon>
    </lineage>
</organism>
<dbReference type="GO" id="GO:0005634">
    <property type="term" value="C:nucleus"/>
    <property type="evidence" value="ECO:0007669"/>
    <property type="project" value="TreeGrafter"/>
</dbReference>